<evidence type="ECO:0000313" key="1">
    <source>
        <dbReference type="EMBL" id="CAK5263929.1"/>
    </source>
</evidence>
<reference evidence="1" key="1">
    <citation type="submission" date="2023-11" db="EMBL/GenBank/DDBJ databases">
        <authorList>
            <person name="De Vega J J."/>
            <person name="De Vega J J."/>
        </authorList>
    </citation>
    <scope>NUCLEOTIDE SEQUENCE</scope>
</reference>
<gene>
    <name evidence="1" type="ORF">MYCIT1_LOCUS3683</name>
</gene>
<sequence>MRQHWQLVNLTQETAQSLGEDSFFHGGFAQELVERLSRPQYLELDSVVKMCEPGSVVIGPRASTLVSANKKHNKRTWVCPVRVEQSSECILVHGLPIELFSLICNNLDNEDLVFFSTTCQHVWDLCRPLLYGRIKSLCAHHCWSGHRLLFFGDALTNNDIPNYILSANERIKYLSTEGPGGATTIIEDGYCLEFYAFPSAPSLDAPIQLDSELLSEVCKRNCHPEFCHAQTPCPSLPIILYNKIVVHSATASPSRILRNLTKHQYVRETELDKMKVKYPEFPSWDKKLTIHDFLTLGHIVFAHICWSSDPCTSMGWDDSIDFCRGIWAGDRFDIIPDSDEEWVKELQQETSRWKDVSRDTVDELERIFVWACLE</sequence>
<evidence type="ECO:0000313" key="2">
    <source>
        <dbReference type="Proteomes" id="UP001295794"/>
    </source>
</evidence>
<organism evidence="1 2">
    <name type="scientific">Mycena citricolor</name>
    <dbReference type="NCBI Taxonomy" id="2018698"/>
    <lineage>
        <taxon>Eukaryota</taxon>
        <taxon>Fungi</taxon>
        <taxon>Dikarya</taxon>
        <taxon>Basidiomycota</taxon>
        <taxon>Agaricomycotina</taxon>
        <taxon>Agaricomycetes</taxon>
        <taxon>Agaricomycetidae</taxon>
        <taxon>Agaricales</taxon>
        <taxon>Marasmiineae</taxon>
        <taxon>Mycenaceae</taxon>
        <taxon>Mycena</taxon>
    </lineage>
</organism>
<dbReference type="EMBL" id="CAVNYO010000045">
    <property type="protein sequence ID" value="CAK5263929.1"/>
    <property type="molecule type" value="Genomic_DNA"/>
</dbReference>
<dbReference type="Proteomes" id="UP001295794">
    <property type="component" value="Unassembled WGS sequence"/>
</dbReference>
<dbReference type="AlphaFoldDB" id="A0AAD2GX59"/>
<keyword evidence="2" id="KW-1185">Reference proteome</keyword>
<protein>
    <recommendedName>
        <fullName evidence="3">F-box domain-containing protein</fullName>
    </recommendedName>
</protein>
<accession>A0AAD2GX59</accession>
<comment type="caution">
    <text evidence="1">The sequence shown here is derived from an EMBL/GenBank/DDBJ whole genome shotgun (WGS) entry which is preliminary data.</text>
</comment>
<name>A0AAD2GX59_9AGAR</name>
<proteinExistence type="predicted"/>
<evidence type="ECO:0008006" key="3">
    <source>
        <dbReference type="Google" id="ProtNLM"/>
    </source>
</evidence>